<protein>
    <submittedName>
        <fullName evidence="3">Membrane protein</fullName>
    </submittedName>
</protein>
<dbReference type="Pfam" id="PF03929">
    <property type="entry name" value="PepSY_TM"/>
    <property type="match status" value="1"/>
</dbReference>
<dbReference type="Proteomes" id="UP000635606">
    <property type="component" value="Unassembled WGS sequence"/>
</dbReference>
<feature type="transmembrane region" description="Helical" evidence="1">
    <location>
        <begin position="199"/>
        <end position="221"/>
    </location>
</feature>
<dbReference type="RefSeq" id="WP_203933342.1">
    <property type="nucleotide sequence ID" value="NZ_BOPH01000117.1"/>
</dbReference>
<name>A0A8J4A2B8_9ACTN</name>
<dbReference type="InterPro" id="IPR005625">
    <property type="entry name" value="PepSY-ass_TM"/>
</dbReference>
<organism evidence="3 4">
    <name type="scientific">Virgisporangium ochraceum</name>
    <dbReference type="NCBI Taxonomy" id="65505"/>
    <lineage>
        <taxon>Bacteria</taxon>
        <taxon>Bacillati</taxon>
        <taxon>Actinomycetota</taxon>
        <taxon>Actinomycetes</taxon>
        <taxon>Micromonosporales</taxon>
        <taxon>Micromonosporaceae</taxon>
        <taxon>Virgisporangium</taxon>
    </lineage>
</organism>
<comment type="caution">
    <text evidence="3">The sequence shown here is derived from an EMBL/GenBank/DDBJ whole genome shotgun (WGS) entry which is preliminary data.</text>
</comment>
<feature type="transmembrane region" description="Helical" evidence="1">
    <location>
        <begin position="12"/>
        <end position="38"/>
    </location>
</feature>
<keyword evidence="4" id="KW-1185">Reference proteome</keyword>
<dbReference type="AlphaFoldDB" id="A0A8J4A2B8"/>
<reference evidence="3" key="1">
    <citation type="submission" date="2021-01" db="EMBL/GenBank/DDBJ databases">
        <title>Whole genome shotgun sequence of Virgisporangium ochraceum NBRC 16418.</title>
        <authorList>
            <person name="Komaki H."/>
            <person name="Tamura T."/>
        </authorList>
    </citation>
    <scope>NUCLEOTIDE SEQUENCE</scope>
    <source>
        <strain evidence="3">NBRC 16418</strain>
    </source>
</reference>
<feature type="domain" description="PepSY" evidence="2">
    <location>
        <begin position="62"/>
        <end position="119"/>
    </location>
</feature>
<sequence length="472" mass="49424">MVEDRSVGPLLLRLHFYAGVLVAPFLVVAALTGLAFVLTPQLDALVYDRELSTDGSGPRAPVSEQVAAAVAAHPDGSVASVVLPAGDDLNTRVVFTVADLGESQRTVYVDPYTAEVRGSLVTYYGSTPLQTWLDVLHRDLHLGAVGEHYSEVAASWLWVVALGGVVLWLRRQRGRRGRVRGTLLPDLTARPGVRRTRGWHGAVGIWLAVGLLVLSATGLTWSRYAGANFGAALDGLDGRAPVVSTGAAGSAGTGAAADGGHHGGAGEAAAVDPSVIDAVVATARGAGLDGTVVVTLPARPGTAWVVTQDDNTWPVAYDSVAVDATGTAVTDRVAFAGWPVLAKLSKLGIMAHMGHLFGWLNQVLLAALSIGLLCVVTWGYRMWWQRRPTRTDRSRPVGAPPARAAWQRLPSWAIVVGVPVTVAVGWALPMLGVTLVAFLAVDLVVGAVGRRRAARIAPVSPAPAGVRERASR</sequence>
<dbReference type="InterPro" id="IPR025711">
    <property type="entry name" value="PepSY"/>
</dbReference>
<keyword evidence="1" id="KW-0472">Membrane</keyword>
<feature type="transmembrane region" description="Helical" evidence="1">
    <location>
        <begin position="405"/>
        <end position="424"/>
    </location>
</feature>
<dbReference type="PANTHER" id="PTHR34219">
    <property type="entry name" value="IRON-REGULATED INNER MEMBRANE PROTEIN-RELATED"/>
    <property type="match status" value="1"/>
</dbReference>
<feature type="transmembrane region" description="Helical" evidence="1">
    <location>
        <begin position="152"/>
        <end position="170"/>
    </location>
</feature>
<dbReference type="PANTHER" id="PTHR34219:SF1">
    <property type="entry name" value="PEPSY DOMAIN-CONTAINING PROTEIN"/>
    <property type="match status" value="1"/>
</dbReference>
<dbReference type="Pfam" id="PF03413">
    <property type="entry name" value="PepSY"/>
    <property type="match status" value="1"/>
</dbReference>
<evidence type="ECO:0000313" key="4">
    <source>
        <dbReference type="Proteomes" id="UP000635606"/>
    </source>
</evidence>
<accession>A0A8J4A2B8</accession>
<keyword evidence="1" id="KW-1133">Transmembrane helix</keyword>
<evidence type="ECO:0000313" key="3">
    <source>
        <dbReference type="EMBL" id="GIJ73518.1"/>
    </source>
</evidence>
<feature type="transmembrane region" description="Helical" evidence="1">
    <location>
        <begin position="430"/>
        <end position="448"/>
    </location>
</feature>
<gene>
    <name evidence="3" type="ORF">Voc01_084350</name>
</gene>
<dbReference type="EMBL" id="BOPH01000117">
    <property type="protein sequence ID" value="GIJ73518.1"/>
    <property type="molecule type" value="Genomic_DNA"/>
</dbReference>
<evidence type="ECO:0000259" key="2">
    <source>
        <dbReference type="Pfam" id="PF03413"/>
    </source>
</evidence>
<feature type="transmembrane region" description="Helical" evidence="1">
    <location>
        <begin position="363"/>
        <end position="384"/>
    </location>
</feature>
<evidence type="ECO:0000256" key="1">
    <source>
        <dbReference type="SAM" id="Phobius"/>
    </source>
</evidence>
<proteinExistence type="predicted"/>
<keyword evidence="1" id="KW-0812">Transmembrane</keyword>